<dbReference type="EMBL" id="JBHRSB010000008">
    <property type="protein sequence ID" value="MFC3002857.1"/>
    <property type="molecule type" value="Genomic_DNA"/>
</dbReference>
<reference evidence="3" key="1">
    <citation type="journal article" date="2019" name="Int. J. Syst. Evol. Microbiol.">
        <title>The Global Catalogue of Microorganisms (GCM) 10K type strain sequencing project: providing services to taxonomists for standard genome sequencing and annotation.</title>
        <authorList>
            <consortium name="The Broad Institute Genomics Platform"/>
            <consortium name="The Broad Institute Genome Sequencing Center for Infectious Disease"/>
            <person name="Wu L."/>
            <person name="Ma J."/>
        </authorList>
    </citation>
    <scope>NUCLEOTIDE SEQUENCE [LARGE SCALE GENOMIC DNA]</scope>
    <source>
        <strain evidence="3">CGMCC 1.16855</strain>
    </source>
</reference>
<protein>
    <submittedName>
        <fullName evidence="2">M16 family metallopeptidase</fullName>
    </submittedName>
</protein>
<dbReference type="PANTHER" id="PTHR11851:SF224">
    <property type="entry name" value="PROCESSING PROTEASE"/>
    <property type="match status" value="1"/>
</dbReference>
<dbReference type="Proteomes" id="UP001595420">
    <property type="component" value="Unassembled WGS sequence"/>
</dbReference>
<keyword evidence="3" id="KW-1185">Reference proteome</keyword>
<dbReference type="InterPro" id="IPR007863">
    <property type="entry name" value="Peptidase_M16_C"/>
</dbReference>
<proteinExistence type="predicted"/>
<dbReference type="PANTHER" id="PTHR11851">
    <property type="entry name" value="METALLOPROTEASE"/>
    <property type="match status" value="1"/>
</dbReference>
<feature type="domain" description="Peptidase M16 C-terminal" evidence="1">
    <location>
        <begin position="176"/>
        <end position="346"/>
    </location>
</feature>
<dbReference type="RefSeq" id="WP_216839067.1">
    <property type="nucleotide sequence ID" value="NZ_JAFNJS010000008.1"/>
</dbReference>
<organism evidence="2 3">
    <name type="scientific">Falsiroseomonas tokyonensis</name>
    <dbReference type="NCBI Taxonomy" id="430521"/>
    <lineage>
        <taxon>Bacteria</taxon>
        <taxon>Pseudomonadati</taxon>
        <taxon>Pseudomonadota</taxon>
        <taxon>Alphaproteobacteria</taxon>
        <taxon>Acetobacterales</taxon>
        <taxon>Roseomonadaceae</taxon>
        <taxon>Falsiroseomonas</taxon>
    </lineage>
</organism>
<dbReference type="Pfam" id="PF05193">
    <property type="entry name" value="Peptidase_M16_C"/>
    <property type="match status" value="1"/>
</dbReference>
<sequence>MSGSFSVEIQVVTTPGGQTAWLIEDHSVPVVSLAWGWDGGAALDAPEHAGALAMGAALLTEGAGELDMLAFADALRDSAIGLGFSAQRDGFEGSFRALLPALPEAVRLANLAMRAPRLEPDAMARVRARAIASARAALETPRGQVGRAFWAAAYPDHPAGRPPSGTVETLTALPEQAIRDALARQLRAGGVQVAASGAITAAQLAEILPQLFAGLPAAPPPSAPPLPAFTRFEPLVVPVVSPQSAIQFGQPGLPVNDPDWEAFQVVLRILAGGGFSSRLMEAVRVQRGLTYGIGGGLDTLFGRGVVVGSSATDNAKVAETLAVTRAEWARMAAEGPTQDELEDAVAFLTGNLPLQFTDTRRIAGTLLALQRNGRPLDWLEGRNARLRALTREGTTQVAARLLKPEALSVAVAGQPVGL</sequence>
<accession>A0ABV7BYQ7</accession>
<comment type="caution">
    <text evidence="2">The sequence shown here is derived from an EMBL/GenBank/DDBJ whole genome shotgun (WGS) entry which is preliminary data.</text>
</comment>
<evidence type="ECO:0000259" key="1">
    <source>
        <dbReference type="Pfam" id="PF05193"/>
    </source>
</evidence>
<dbReference type="InterPro" id="IPR050361">
    <property type="entry name" value="MPP/UQCRC_Complex"/>
</dbReference>
<name>A0ABV7BYQ7_9PROT</name>
<evidence type="ECO:0000313" key="2">
    <source>
        <dbReference type="EMBL" id="MFC3002857.1"/>
    </source>
</evidence>
<gene>
    <name evidence="2" type="ORF">ACFOD3_23355</name>
</gene>
<evidence type="ECO:0000313" key="3">
    <source>
        <dbReference type="Proteomes" id="UP001595420"/>
    </source>
</evidence>